<sequence length="340" mass="37675">MIELKNLTKEYSAGNRITTALSGLNLSVDKGEIFGVIGHSGAGKSTLIRCINLLERPNSGEVWVNGVNLTSLRTKQLQAERRKIGMIYQHFNLLSSATVYENIAFPLRLAHISNQEIEIKVNDLLALVGLEEHHDKYPAQLSGGQKQRVGIARALASDPEVLLCDEATSALDPQTTDSILKLLLDINKRFHLTIVLITHEMHVIQSICDRVGVIHQGGIVEQGTVSEVFLKPRHPITRDFTRGELDHSDLLMQAINMKSELPFSSQVVKITFLGGKTYESILSRTVRETGVDFAILQGTISTLKDTPYGQLIVRFEGESEYISTTIHKLVSQGLEVEVLD</sequence>
<dbReference type="SUPFAM" id="SSF55021">
    <property type="entry name" value="ACT-like"/>
    <property type="match status" value="1"/>
</dbReference>
<dbReference type="PANTHER" id="PTHR43166:SF30">
    <property type="entry name" value="METHIONINE IMPORT ATP-BINDING PROTEIN METN"/>
    <property type="match status" value="1"/>
</dbReference>
<dbReference type="AlphaFoldDB" id="A0A167GQS8"/>
<evidence type="ECO:0000256" key="1">
    <source>
        <dbReference type="ARBA" id="ARBA00005417"/>
    </source>
</evidence>
<keyword evidence="4" id="KW-0547">Nucleotide-binding</keyword>
<dbReference type="OrthoDB" id="9802264at2"/>
<name>A0A167GQS8_9BACL</name>
<dbReference type="InterPro" id="IPR050086">
    <property type="entry name" value="MetN_ABC_transporter-like"/>
</dbReference>
<dbReference type="GO" id="GO:0006865">
    <property type="term" value="P:amino acid transport"/>
    <property type="evidence" value="ECO:0007669"/>
    <property type="project" value="UniProtKB-KW"/>
</dbReference>
<keyword evidence="8" id="KW-0472">Membrane</keyword>
<evidence type="ECO:0000313" key="10">
    <source>
        <dbReference type="EMBL" id="OAB77816.1"/>
    </source>
</evidence>
<accession>A0A167GQS8</accession>
<dbReference type="FunFam" id="3.40.50.300:FF:000056">
    <property type="entry name" value="Cell division ATP-binding protein FtsE"/>
    <property type="match status" value="1"/>
</dbReference>
<dbReference type="InterPro" id="IPR018449">
    <property type="entry name" value="NIL_domain"/>
</dbReference>
<keyword evidence="6" id="KW-1278">Translocase</keyword>
<dbReference type="PROSITE" id="PS50893">
    <property type="entry name" value="ABC_TRANSPORTER_2"/>
    <property type="match status" value="1"/>
</dbReference>
<evidence type="ECO:0000256" key="5">
    <source>
        <dbReference type="ARBA" id="ARBA00022840"/>
    </source>
</evidence>
<dbReference type="STRING" id="1763538.LPB68_07085"/>
<keyword evidence="5 10" id="KW-0067">ATP-binding</keyword>
<proteinExistence type="inferred from homology"/>
<dbReference type="PANTHER" id="PTHR43166">
    <property type="entry name" value="AMINO ACID IMPORT ATP-BINDING PROTEIN"/>
    <property type="match status" value="1"/>
</dbReference>
<gene>
    <name evidence="10" type="ORF">PNBC_00165</name>
</gene>
<dbReference type="GO" id="GO:0005886">
    <property type="term" value="C:plasma membrane"/>
    <property type="evidence" value="ECO:0007669"/>
    <property type="project" value="UniProtKB-ARBA"/>
</dbReference>
<dbReference type="PROSITE" id="PS00211">
    <property type="entry name" value="ABC_TRANSPORTER_1"/>
    <property type="match status" value="1"/>
</dbReference>
<evidence type="ECO:0000313" key="11">
    <source>
        <dbReference type="Proteomes" id="UP000077134"/>
    </source>
</evidence>
<keyword evidence="3" id="KW-1003">Cell membrane</keyword>
<evidence type="ECO:0000256" key="4">
    <source>
        <dbReference type="ARBA" id="ARBA00022741"/>
    </source>
</evidence>
<dbReference type="Pfam" id="PF00005">
    <property type="entry name" value="ABC_tran"/>
    <property type="match status" value="1"/>
</dbReference>
<dbReference type="SUPFAM" id="SSF52540">
    <property type="entry name" value="P-loop containing nucleoside triphosphate hydrolases"/>
    <property type="match status" value="1"/>
</dbReference>
<evidence type="ECO:0000256" key="2">
    <source>
        <dbReference type="ARBA" id="ARBA00022448"/>
    </source>
</evidence>
<keyword evidence="2" id="KW-0813">Transport</keyword>
<dbReference type="InterPro" id="IPR017871">
    <property type="entry name" value="ABC_transporter-like_CS"/>
</dbReference>
<dbReference type="GO" id="GO:0005524">
    <property type="term" value="F:ATP binding"/>
    <property type="evidence" value="ECO:0007669"/>
    <property type="project" value="UniProtKB-KW"/>
</dbReference>
<comment type="caution">
    <text evidence="10">The sequence shown here is derived from an EMBL/GenBank/DDBJ whole genome shotgun (WGS) entry which is preliminary data.</text>
</comment>
<dbReference type="Pfam" id="PF09383">
    <property type="entry name" value="NIL"/>
    <property type="match status" value="1"/>
</dbReference>
<keyword evidence="7" id="KW-0029">Amino-acid transport</keyword>
<reference evidence="10 11" key="1">
    <citation type="submission" date="2016-02" db="EMBL/GenBank/DDBJ databases">
        <title>Paenibacillus sp. LPB0068, isolated from Crassostrea gigas.</title>
        <authorList>
            <person name="Shin S.-K."/>
            <person name="Yi H."/>
        </authorList>
    </citation>
    <scope>NUCLEOTIDE SEQUENCE [LARGE SCALE GENOMIC DNA]</scope>
    <source>
        <strain evidence="10 11">LPB0068</strain>
    </source>
</reference>
<dbReference type="InterPro" id="IPR045865">
    <property type="entry name" value="ACT-like_dom_sf"/>
</dbReference>
<dbReference type="InterPro" id="IPR027417">
    <property type="entry name" value="P-loop_NTPase"/>
</dbReference>
<dbReference type="CDD" id="cd03258">
    <property type="entry name" value="ABC_MetN_methionine_transporter"/>
    <property type="match status" value="1"/>
</dbReference>
<evidence type="ECO:0000256" key="8">
    <source>
        <dbReference type="ARBA" id="ARBA00023136"/>
    </source>
</evidence>
<dbReference type="EMBL" id="LSFN01000001">
    <property type="protein sequence ID" value="OAB77816.1"/>
    <property type="molecule type" value="Genomic_DNA"/>
</dbReference>
<dbReference type="InterPro" id="IPR041701">
    <property type="entry name" value="MetN_ABC"/>
</dbReference>
<dbReference type="GO" id="GO:0016887">
    <property type="term" value="F:ATP hydrolysis activity"/>
    <property type="evidence" value="ECO:0007669"/>
    <property type="project" value="InterPro"/>
</dbReference>
<dbReference type="SMART" id="SM00382">
    <property type="entry name" value="AAA"/>
    <property type="match status" value="1"/>
</dbReference>
<dbReference type="SMART" id="SM00930">
    <property type="entry name" value="NIL"/>
    <property type="match status" value="1"/>
</dbReference>
<evidence type="ECO:0000256" key="6">
    <source>
        <dbReference type="ARBA" id="ARBA00022967"/>
    </source>
</evidence>
<evidence type="ECO:0000259" key="9">
    <source>
        <dbReference type="PROSITE" id="PS50893"/>
    </source>
</evidence>
<comment type="similarity">
    <text evidence="1">Belongs to the ABC transporter superfamily.</text>
</comment>
<dbReference type="Proteomes" id="UP000077134">
    <property type="component" value="Unassembled WGS sequence"/>
</dbReference>
<dbReference type="Gene3D" id="3.40.50.300">
    <property type="entry name" value="P-loop containing nucleotide triphosphate hydrolases"/>
    <property type="match status" value="1"/>
</dbReference>
<evidence type="ECO:0000256" key="3">
    <source>
        <dbReference type="ARBA" id="ARBA00022475"/>
    </source>
</evidence>
<dbReference type="InterPro" id="IPR003593">
    <property type="entry name" value="AAA+_ATPase"/>
</dbReference>
<protein>
    <submittedName>
        <fullName evidence="10">Methionine ABC transporter ATP-binding protein</fullName>
    </submittedName>
</protein>
<evidence type="ECO:0000256" key="7">
    <source>
        <dbReference type="ARBA" id="ARBA00022970"/>
    </source>
</evidence>
<dbReference type="InterPro" id="IPR003439">
    <property type="entry name" value="ABC_transporter-like_ATP-bd"/>
</dbReference>
<feature type="domain" description="ABC transporter" evidence="9">
    <location>
        <begin position="2"/>
        <end position="241"/>
    </location>
</feature>
<organism evidence="10 11">
    <name type="scientific">Paenibacillus crassostreae</name>
    <dbReference type="NCBI Taxonomy" id="1763538"/>
    <lineage>
        <taxon>Bacteria</taxon>
        <taxon>Bacillati</taxon>
        <taxon>Bacillota</taxon>
        <taxon>Bacilli</taxon>
        <taxon>Bacillales</taxon>
        <taxon>Paenibacillaceae</taxon>
        <taxon>Paenibacillus</taxon>
    </lineage>
</organism>
<keyword evidence="11" id="KW-1185">Reference proteome</keyword>
<dbReference type="RefSeq" id="WP_068654027.1">
    <property type="nucleotide sequence ID" value="NZ_CP017770.1"/>
</dbReference>
<dbReference type="Gene3D" id="3.30.70.260">
    <property type="match status" value="1"/>
</dbReference>
<dbReference type="KEGG" id="pcx:LPB68_07085"/>